<protein>
    <recommendedName>
        <fullName evidence="3">Leucine Rich repeats (2 copies)</fullName>
    </recommendedName>
</protein>
<comment type="caution">
    <text evidence="1">The sequence shown here is derived from an EMBL/GenBank/DDBJ whole genome shotgun (WGS) entry which is preliminary data.</text>
</comment>
<gene>
    <name evidence="1" type="ORF">NG895_00970</name>
</gene>
<dbReference type="EMBL" id="JAMXLR010000004">
    <property type="protein sequence ID" value="MCO6042467.1"/>
    <property type="molecule type" value="Genomic_DNA"/>
</dbReference>
<proteinExistence type="predicted"/>
<evidence type="ECO:0000313" key="1">
    <source>
        <dbReference type="EMBL" id="MCO6042467.1"/>
    </source>
</evidence>
<dbReference type="Proteomes" id="UP001155241">
    <property type="component" value="Unassembled WGS sequence"/>
</dbReference>
<dbReference type="AlphaFoldDB" id="A0A9X2F570"/>
<evidence type="ECO:0008006" key="3">
    <source>
        <dbReference type="Google" id="ProtNLM"/>
    </source>
</evidence>
<reference evidence="1" key="1">
    <citation type="submission" date="2022-06" db="EMBL/GenBank/DDBJ databases">
        <title>Aeoliella straminimaris, a novel planctomycete from sediments.</title>
        <authorList>
            <person name="Vitorino I.R."/>
            <person name="Lage O.M."/>
        </authorList>
    </citation>
    <scope>NUCLEOTIDE SEQUENCE</scope>
    <source>
        <strain evidence="1">ICT_H6.2</strain>
    </source>
</reference>
<dbReference type="RefSeq" id="WP_252850569.1">
    <property type="nucleotide sequence ID" value="NZ_JAMXLR010000004.1"/>
</dbReference>
<name>A0A9X2F570_9BACT</name>
<keyword evidence="2" id="KW-1185">Reference proteome</keyword>
<accession>A0A9X2F570</accession>
<evidence type="ECO:0000313" key="2">
    <source>
        <dbReference type="Proteomes" id="UP001155241"/>
    </source>
</evidence>
<organism evidence="1 2">
    <name type="scientific">Aeoliella straminimaris</name>
    <dbReference type="NCBI Taxonomy" id="2954799"/>
    <lineage>
        <taxon>Bacteria</taxon>
        <taxon>Pseudomonadati</taxon>
        <taxon>Planctomycetota</taxon>
        <taxon>Planctomycetia</taxon>
        <taxon>Pirellulales</taxon>
        <taxon>Lacipirellulaceae</taxon>
        <taxon>Aeoliella</taxon>
    </lineage>
</organism>
<sequence>MLRKLLRFRLRELLLLVTVVACLAGWYSWAARQRQRELVALKTLEANLGGYIYEAYEEDLVPMCGVGLSGRAEFEWQGPPGMVKSLLVSNENRAFFRLTKLCLHCRWFSDVPIDDETVEQLAAFSELKELELGYSLLSPVVVEQLRQRLPATTIVVGEPPDREADLARRAKQLQEQSE</sequence>